<evidence type="ECO:0000313" key="2">
    <source>
        <dbReference type="Proteomes" id="UP000324222"/>
    </source>
</evidence>
<sequence>MRNPVSAGGSGGDFLFKQELVNILLPSDILPLSSCEGDGAHGGHTSILVAIEKLPGTRGTIWLLTPQDHAGCSGADGLQIKSTPLQHPALRYLGPSLIYANDIACMNTLLYFTLEVLPTPSITLGGHAVPYLSYTSFSLQCSPYVSLAPTPQPFDPVFTNDFPSPTTSSTGTAFYNLISCLQRLTVTVSVG</sequence>
<evidence type="ECO:0000313" key="1">
    <source>
        <dbReference type="EMBL" id="MPC49581.1"/>
    </source>
</evidence>
<gene>
    <name evidence="1" type="ORF">E2C01_043388</name>
</gene>
<dbReference type="AlphaFoldDB" id="A0A5B7FQ61"/>
<reference evidence="1 2" key="1">
    <citation type="submission" date="2019-05" db="EMBL/GenBank/DDBJ databases">
        <title>Another draft genome of Portunus trituberculatus and its Hox gene families provides insights of decapod evolution.</title>
        <authorList>
            <person name="Jeong J.-H."/>
            <person name="Song I."/>
            <person name="Kim S."/>
            <person name="Choi T."/>
            <person name="Kim D."/>
            <person name="Ryu S."/>
            <person name="Kim W."/>
        </authorList>
    </citation>
    <scope>NUCLEOTIDE SEQUENCE [LARGE SCALE GENOMIC DNA]</scope>
    <source>
        <tissue evidence="1">Muscle</tissue>
    </source>
</reference>
<dbReference type="EMBL" id="VSRR010008968">
    <property type="protein sequence ID" value="MPC49581.1"/>
    <property type="molecule type" value="Genomic_DNA"/>
</dbReference>
<name>A0A5B7FQ61_PORTR</name>
<protein>
    <submittedName>
        <fullName evidence="1">Uncharacterized protein</fullName>
    </submittedName>
</protein>
<keyword evidence="2" id="KW-1185">Reference proteome</keyword>
<dbReference type="Proteomes" id="UP000324222">
    <property type="component" value="Unassembled WGS sequence"/>
</dbReference>
<comment type="caution">
    <text evidence="1">The sequence shown here is derived from an EMBL/GenBank/DDBJ whole genome shotgun (WGS) entry which is preliminary data.</text>
</comment>
<proteinExistence type="predicted"/>
<organism evidence="1 2">
    <name type="scientific">Portunus trituberculatus</name>
    <name type="common">Swimming crab</name>
    <name type="synonym">Neptunus trituberculatus</name>
    <dbReference type="NCBI Taxonomy" id="210409"/>
    <lineage>
        <taxon>Eukaryota</taxon>
        <taxon>Metazoa</taxon>
        <taxon>Ecdysozoa</taxon>
        <taxon>Arthropoda</taxon>
        <taxon>Crustacea</taxon>
        <taxon>Multicrustacea</taxon>
        <taxon>Malacostraca</taxon>
        <taxon>Eumalacostraca</taxon>
        <taxon>Eucarida</taxon>
        <taxon>Decapoda</taxon>
        <taxon>Pleocyemata</taxon>
        <taxon>Brachyura</taxon>
        <taxon>Eubrachyura</taxon>
        <taxon>Portunoidea</taxon>
        <taxon>Portunidae</taxon>
        <taxon>Portuninae</taxon>
        <taxon>Portunus</taxon>
    </lineage>
</organism>
<accession>A0A5B7FQ61</accession>